<organism evidence="2 3">
    <name type="scientific">Ricinus communis</name>
    <name type="common">Castor bean</name>
    <dbReference type="NCBI Taxonomy" id="3988"/>
    <lineage>
        <taxon>Eukaryota</taxon>
        <taxon>Viridiplantae</taxon>
        <taxon>Streptophyta</taxon>
        <taxon>Embryophyta</taxon>
        <taxon>Tracheophyta</taxon>
        <taxon>Spermatophyta</taxon>
        <taxon>Magnoliopsida</taxon>
        <taxon>eudicotyledons</taxon>
        <taxon>Gunneridae</taxon>
        <taxon>Pentapetalae</taxon>
        <taxon>rosids</taxon>
        <taxon>fabids</taxon>
        <taxon>Malpighiales</taxon>
        <taxon>Euphorbiaceae</taxon>
        <taxon>Acalyphoideae</taxon>
        <taxon>Acalypheae</taxon>
        <taxon>Ricinus</taxon>
    </lineage>
</organism>
<dbReference type="PANTHER" id="PTHR34361:SF6">
    <property type="entry name" value="POX DOMAIN-CONTAINING PROTEIN"/>
    <property type="match status" value="1"/>
</dbReference>
<feature type="compositionally biased region" description="Polar residues" evidence="1">
    <location>
        <begin position="23"/>
        <end position="33"/>
    </location>
</feature>
<dbReference type="KEGG" id="rcu:8288882"/>
<protein>
    <submittedName>
        <fullName evidence="2">Uncharacterized protein</fullName>
    </submittedName>
</protein>
<dbReference type="PANTHER" id="PTHR34361">
    <property type="entry name" value="OS08G0157800 PROTEIN"/>
    <property type="match status" value="1"/>
</dbReference>
<dbReference type="AlphaFoldDB" id="B9RYY0"/>
<evidence type="ECO:0000313" key="3">
    <source>
        <dbReference type="Proteomes" id="UP000008311"/>
    </source>
</evidence>
<evidence type="ECO:0000313" key="2">
    <source>
        <dbReference type="EMBL" id="EEF43482.1"/>
    </source>
</evidence>
<dbReference type="Proteomes" id="UP000008311">
    <property type="component" value="Unassembled WGS sequence"/>
</dbReference>
<reference evidence="3" key="1">
    <citation type="journal article" date="2010" name="Nat. Biotechnol.">
        <title>Draft genome sequence of the oilseed species Ricinus communis.</title>
        <authorList>
            <person name="Chan A.P."/>
            <person name="Crabtree J."/>
            <person name="Zhao Q."/>
            <person name="Lorenzi H."/>
            <person name="Orvis J."/>
            <person name="Puiu D."/>
            <person name="Melake-Berhan A."/>
            <person name="Jones K.M."/>
            <person name="Redman J."/>
            <person name="Chen G."/>
            <person name="Cahoon E.B."/>
            <person name="Gedil M."/>
            <person name="Stanke M."/>
            <person name="Haas B.J."/>
            <person name="Wortman J.R."/>
            <person name="Fraser-Liggett C.M."/>
            <person name="Ravel J."/>
            <person name="Rabinowicz P.D."/>
        </authorList>
    </citation>
    <scope>NUCLEOTIDE SEQUENCE [LARGE SCALE GENOMIC DNA]</scope>
    <source>
        <strain evidence="3">cv. Hale</strain>
    </source>
</reference>
<accession>B9RYY0</accession>
<feature type="region of interest" description="Disordered" evidence="1">
    <location>
        <begin position="1"/>
        <end position="41"/>
    </location>
</feature>
<feature type="compositionally biased region" description="Polar residues" evidence="1">
    <location>
        <begin position="1"/>
        <end position="15"/>
    </location>
</feature>
<evidence type="ECO:0000256" key="1">
    <source>
        <dbReference type="SAM" id="MobiDB-lite"/>
    </source>
</evidence>
<proteinExistence type="predicted"/>
<dbReference type="STRING" id="3988.B9RYY0"/>
<sequence length="605" mass="66613">MSCSDPINRGSSSRLSPYARPFTVNQSSISNHPQYPPPRIDDHRCEDKDSAFFIPYRFSSTQGKLPAEGLKPCVLRSGSLYENFIGTSGIDSENSSKTTNQIEWCVPFPDTSELCSTSIHGDTQSGLAYQITCSSSDSNISFYDRYFSQPLDSHAATLKLSCVSEHSSPVQVSGPSGTGAGYLPLNLLLHHSMQSDGYGAFSNTSCNPVIIEDRCTLLNTTNKDTLREILLEKSQDAENGKSKTNEVIDSLTMPQVPYSSVPHELTVKLQGAEEGNSDLDSPCWKGTLAANQSILEDSGPVNGQQLRSGQEELNSLSLLASELFASSDKQNCYRVNECDEDSSSFFHKTASSAVPLQPVEQRSANSVTTGSAFSELTNVIWSCCTNDVCLPDKEDAILKNSNNSSMLKSCILEPSSVEDHCYSNSQLVTGPNIAGTLRGIRESVQHGSSRISFENKNVISSSSCRIHIPSDFTETCQGASRSFSCPPRLHIQKVVNTMNELSELLLHNCSNDLDSLNEHEHDIIEHIINNLTACIRNRNGRRTLMPEATHPCTSYCHRKSADILKTQIIEKDMAKDHEIKDVNPRVMLYKNLLLETRAARRFIEA</sequence>
<dbReference type="InParanoid" id="B9RYY0"/>
<dbReference type="EMBL" id="EQ973832">
    <property type="protein sequence ID" value="EEF43482.1"/>
    <property type="molecule type" value="Genomic_DNA"/>
</dbReference>
<gene>
    <name evidence="2" type="ORF">RCOM_1314730</name>
</gene>
<name>B9RYY0_RICCO</name>
<dbReference type="OrthoDB" id="830446at2759"/>
<keyword evidence="3" id="KW-1185">Reference proteome</keyword>